<dbReference type="Proteomes" id="UP000002217">
    <property type="component" value="Chromosome"/>
</dbReference>
<protein>
    <submittedName>
        <fullName evidence="1">Uncharacterized protein</fullName>
    </submittedName>
</protein>
<dbReference type="KEGG" id="dae:Dtox_1470"/>
<dbReference type="eggNOG" id="ENOG5032UUJ">
    <property type="taxonomic scope" value="Bacteria"/>
</dbReference>
<dbReference type="HOGENOM" id="CLU_045969_0_0_9"/>
<organism evidence="1 2">
    <name type="scientific">Desulfofarcimen acetoxidans (strain ATCC 49208 / DSM 771 / KCTC 5769 / VKM B-1644 / 5575)</name>
    <name type="common">Desulfotomaculum acetoxidans</name>
    <dbReference type="NCBI Taxonomy" id="485916"/>
    <lineage>
        <taxon>Bacteria</taxon>
        <taxon>Bacillati</taxon>
        <taxon>Bacillota</taxon>
        <taxon>Clostridia</taxon>
        <taxon>Eubacteriales</taxon>
        <taxon>Peptococcaceae</taxon>
        <taxon>Desulfofarcimen</taxon>
    </lineage>
</organism>
<gene>
    <name evidence="1" type="ordered locus">Dtox_1470</name>
</gene>
<keyword evidence="2" id="KW-1185">Reference proteome</keyword>
<dbReference type="STRING" id="485916.Dtox_1470"/>
<accession>C8VVL9</accession>
<dbReference type="AlphaFoldDB" id="C8VVL9"/>
<name>C8VVL9_DESAS</name>
<reference evidence="1 2" key="1">
    <citation type="journal article" date="2009" name="Stand. Genomic Sci.">
        <title>Complete genome sequence of Desulfotomaculum acetoxidans type strain (5575).</title>
        <authorList>
            <person name="Spring S."/>
            <person name="Lapidus A."/>
            <person name="Schroder M."/>
            <person name="Gleim D."/>
            <person name="Sims D."/>
            <person name="Meincke L."/>
            <person name="Glavina Del Rio T."/>
            <person name="Tice H."/>
            <person name="Copeland A."/>
            <person name="Cheng J.F."/>
            <person name="Lucas S."/>
            <person name="Chen F."/>
            <person name="Nolan M."/>
            <person name="Bruce D."/>
            <person name="Goodwin L."/>
            <person name="Pitluck S."/>
            <person name="Ivanova N."/>
            <person name="Mavromatis K."/>
            <person name="Mikhailova N."/>
            <person name="Pati A."/>
            <person name="Chen A."/>
            <person name="Palaniappan K."/>
            <person name="Land M."/>
            <person name="Hauser L."/>
            <person name="Chang Y.J."/>
            <person name="Jeffries C.D."/>
            <person name="Chain P."/>
            <person name="Saunders E."/>
            <person name="Brettin T."/>
            <person name="Detter J.C."/>
            <person name="Goker M."/>
            <person name="Bristow J."/>
            <person name="Eisen J.A."/>
            <person name="Markowitz V."/>
            <person name="Hugenholtz P."/>
            <person name="Kyrpides N.C."/>
            <person name="Klenk H.P."/>
            <person name="Han C."/>
        </authorList>
    </citation>
    <scope>NUCLEOTIDE SEQUENCE [LARGE SCALE GENOMIC DNA]</scope>
    <source>
        <strain evidence="2">ATCC 49208 / DSM 771 / VKM B-1644</strain>
    </source>
</reference>
<evidence type="ECO:0000313" key="2">
    <source>
        <dbReference type="Proteomes" id="UP000002217"/>
    </source>
</evidence>
<sequence>MTFYLRGCNRLKTLLFGNGINIQFGGTDNLSKSIILRAIKNTKEADFPAHIIVDAPSLIVSLLGHLFLQVREILNGGYDSYAYTTDLKVCLDDFKWRYSAKKSLNVATIGFEDYYLLYDLMCYKYKIKNPDKYHIREALKCFFLYSIFNKDRVNQIYKNYPAKLNDFFNVFDELYTTNYDNNVEVFSGKKVNYLHGAFHIKADVYNPDSMRNKMSDSPIKDCIVDDRYYYLYSNALTTYSGYSKMFSIKQHGDANSAMEKMAKAYQENEMIKDAVNAWEKDANEIVQKMAEGIKLKLSDSSLEFKETYPIKEFAAISDELCIIGLSPNNDTHIFNMINDNGLLKSIIYYFYDSDEIAVVSQLLNNHRPEFINVTELWSQYR</sequence>
<dbReference type="EMBL" id="CP001720">
    <property type="protein sequence ID" value="ACV62334.1"/>
    <property type="molecule type" value="Genomic_DNA"/>
</dbReference>
<evidence type="ECO:0000313" key="1">
    <source>
        <dbReference type="EMBL" id="ACV62334.1"/>
    </source>
</evidence>
<proteinExistence type="predicted"/>